<dbReference type="SUPFAM" id="SSF48371">
    <property type="entry name" value="ARM repeat"/>
    <property type="match status" value="1"/>
</dbReference>
<protein>
    <submittedName>
        <fullName evidence="1">HISN7 protein</fullName>
    </submittedName>
</protein>
<name>A0A812PVJ1_9DINO</name>
<organism evidence="1 2">
    <name type="scientific">Symbiodinium necroappetens</name>
    <dbReference type="NCBI Taxonomy" id="1628268"/>
    <lineage>
        <taxon>Eukaryota</taxon>
        <taxon>Sar</taxon>
        <taxon>Alveolata</taxon>
        <taxon>Dinophyceae</taxon>
        <taxon>Suessiales</taxon>
        <taxon>Symbiodiniaceae</taxon>
        <taxon>Symbiodinium</taxon>
    </lineage>
</organism>
<keyword evidence="2" id="KW-1185">Reference proteome</keyword>
<reference evidence="1" key="1">
    <citation type="submission" date="2021-02" db="EMBL/GenBank/DDBJ databases">
        <authorList>
            <person name="Dougan E. K."/>
            <person name="Rhodes N."/>
            <person name="Thang M."/>
            <person name="Chan C."/>
        </authorList>
    </citation>
    <scope>NUCLEOTIDE SEQUENCE</scope>
</reference>
<sequence length="254" mass="29858">MGSMRRPENIVAFMEKRAEIRNNPDTPLAAAFGGDAEQQEVYDCLRWCAALAHESKSKAPFGESHIHRIVTRNLRCLFLHSRSAEAPVADAANVLLWRCAEEGLPFVRADVAEATLGRLEEIFSLSSHSDERRWCIHRLVKSLQSLSEQQCQQLMDLLVRILRENPDARRHTVLWGLQRLWEADDDPRRTYSRAHRILRIIAQTEDPELQTGLQFLQYFRPPVEAALRARQNREWRKWRWYQQQAQQHWGDRLW</sequence>
<dbReference type="Proteomes" id="UP000601435">
    <property type="component" value="Unassembled WGS sequence"/>
</dbReference>
<dbReference type="InterPro" id="IPR016024">
    <property type="entry name" value="ARM-type_fold"/>
</dbReference>
<dbReference type="AlphaFoldDB" id="A0A812PVJ1"/>
<dbReference type="OrthoDB" id="10254945at2759"/>
<proteinExistence type="predicted"/>
<comment type="caution">
    <text evidence="1">The sequence shown here is derived from an EMBL/GenBank/DDBJ whole genome shotgun (WGS) entry which is preliminary data.</text>
</comment>
<evidence type="ECO:0000313" key="1">
    <source>
        <dbReference type="EMBL" id="CAE7364264.1"/>
    </source>
</evidence>
<evidence type="ECO:0000313" key="2">
    <source>
        <dbReference type="Proteomes" id="UP000601435"/>
    </source>
</evidence>
<dbReference type="EMBL" id="CAJNJA010015585">
    <property type="protein sequence ID" value="CAE7364264.1"/>
    <property type="molecule type" value="Genomic_DNA"/>
</dbReference>
<gene>
    <name evidence="1" type="primary">HISN7</name>
    <name evidence="1" type="ORF">SNEC2469_LOCUS9654</name>
</gene>
<accession>A0A812PVJ1</accession>